<protein>
    <submittedName>
        <fullName evidence="1">Uncharacterized protein</fullName>
    </submittedName>
</protein>
<proteinExistence type="predicted"/>
<dbReference type="AlphaFoldDB" id="A0A564YYH3"/>
<accession>A0A564YYH3</accession>
<dbReference type="Proteomes" id="UP000321570">
    <property type="component" value="Unassembled WGS sequence"/>
</dbReference>
<evidence type="ECO:0000313" key="2">
    <source>
        <dbReference type="Proteomes" id="UP000321570"/>
    </source>
</evidence>
<evidence type="ECO:0000313" key="1">
    <source>
        <dbReference type="EMBL" id="VUZ52206.1"/>
    </source>
</evidence>
<reference evidence="1 2" key="1">
    <citation type="submission" date="2019-07" db="EMBL/GenBank/DDBJ databases">
        <authorList>
            <person name="Jastrzebski P J."/>
            <person name="Paukszto L."/>
            <person name="Jastrzebski P J."/>
        </authorList>
    </citation>
    <scope>NUCLEOTIDE SEQUENCE [LARGE SCALE GENOMIC DNA]</scope>
    <source>
        <strain evidence="1 2">WMS-il1</strain>
    </source>
</reference>
<keyword evidence="2" id="KW-1185">Reference proteome</keyword>
<organism evidence="1 2">
    <name type="scientific">Hymenolepis diminuta</name>
    <name type="common">Rat tapeworm</name>
    <dbReference type="NCBI Taxonomy" id="6216"/>
    <lineage>
        <taxon>Eukaryota</taxon>
        <taxon>Metazoa</taxon>
        <taxon>Spiralia</taxon>
        <taxon>Lophotrochozoa</taxon>
        <taxon>Platyhelminthes</taxon>
        <taxon>Cestoda</taxon>
        <taxon>Eucestoda</taxon>
        <taxon>Cyclophyllidea</taxon>
        <taxon>Hymenolepididae</taxon>
        <taxon>Hymenolepis</taxon>
    </lineage>
</organism>
<sequence>MSKRLSTERKVFSAKIETKMSPNVSNTSTTTVSLNLFKNSSQSLIPFSPKVFPTTTLF</sequence>
<gene>
    <name evidence="1" type="ORF">WMSIL1_LOCUS10790</name>
</gene>
<dbReference type="EMBL" id="CABIJS010000477">
    <property type="protein sequence ID" value="VUZ52206.1"/>
    <property type="molecule type" value="Genomic_DNA"/>
</dbReference>
<name>A0A564YYH3_HYMDI</name>